<keyword evidence="2 6" id="KW-0732">Signal</keyword>
<dbReference type="PROSITE" id="PS51257">
    <property type="entry name" value="PROKAR_LIPOPROTEIN"/>
    <property type="match status" value="1"/>
</dbReference>
<evidence type="ECO:0000313" key="8">
    <source>
        <dbReference type="Proteomes" id="UP001285921"/>
    </source>
</evidence>
<dbReference type="RefSeq" id="WP_317981341.1">
    <property type="nucleotide sequence ID" value="NZ_BTCL01000019.1"/>
</dbReference>
<accession>A0ABQ6NT41</accession>
<dbReference type="Proteomes" id="UP001285921">
    <property type="component" value="Unassembled WGS sequence"/>
</dbReference>
<reference evidence="7 8" key="1">
    <citation type="submission" date="2023-05" db="EMBL/GenBank/DDBJ databases">
        <title>Draft genome of Paenibacillus sp. CCS26.</title>
        <authorList>
            <person name="Akita H."/>
            <person name="Shinto Y."/>
            <person name="Kimura Z."/>
        </authorList>
    </citation>
    <scope>NUCLEOTIDE SEQUENCE [LARGE SCALE GENOMIC DNA]</scope>
    <source>
        <strain evidence="7 8">CCS26</strain>
    </source>
</reference>
<gene>
    <name evidence="7" type="ORF">PghCCS26_44920</name>
</gene>
<dbReference type="SUPFAM" id="SSF53850">
    <property type="entry name" value="Periplasmic binding protein-like II"/>
    <property type="match status" value="1"/>
</dbReference>
<dbReference type="InterPro" id="IPR006059">
    <property type="entry name" value="SBP"/>
</dbReference>
<organism evidence="7 8">
    <name type="scientific">Paenibacillus glycanilyticus</name>
    <dbReference type="NCBI Taxonomy" id="126569"/>
    <lineage>
        <taxon>Bacteria</taxon>
        <taxon>Bacillati</taxon>
        <taxon>Bacillota</taxon>
        <taxon>Bacilli</taxon>
        <taxon>Bacillales</taxon>
        <taxon>Paenibacillaceae</taxon>
        <taxon>Paenibacillus</taxon>
    </lineage>
</organism>
<dbReference type="Pfam" id="PF13416">
    <property type="entry name" value="SBP_bac_8"/>
    <property type="match status" value="1"/>
</dbReference>
<name>A0ABQ6NT41_9BACL</name>
<dbReference type="PANTHER" id="PTHR43649:SF33">
    <property type="entry name" value="POLYGALACTURONAN_RHAMNOGALACTURONAN-BINDING PROTEIN YTCQ"/>
    <property type="match status" value="1"/>
</dbReference>
<keyword evidence="1" id="KW-1003">Cell membrane</keyword>
<dbReference type="PANTHER" id="PTHR43649">
    <property type="entry name" value="ARABINOSE-BINDING PROTEIN-RELATED"/>
    <property type="match status" value="1"/>
</dbReference>
<evidence type="ECO:0000256" key="6">
    <source>
        <dbReference type="SAM" id="SignalP"/>
    </source>
</evidence>
<evidence type="ECO:0000313" key="7">
    <source>
        <dbReference type="EMBL" id="GMK47362.1"/>
    </source>
</evidence>
<keyword evidence="8" id="KW-1185">Reference proteome</keyword>
<evidence type="ECO:0000256" key="2">
    <source>
        <dbReference type="ARBA" id="ARBA00022729"/>
    </source>
</evidence>
<evidence type="ECO:0000256" key="3">
    <source>
        <dbReference type="ARBA" id="ARBA00023136"/>
    </source>
</evidence>
<protein>
    <submittedName>
        <fullName evidence="7">ABC transporter substrate-binding protein</fullName>
    </submittedName>
</protein>
<dbReference type="Gene3D" id="3.40.190.10">
    <property type="entry name" value="Periplasmic binding protein-like II"/>
    <property type="match status" value="2"/>
</dbReference>
<comment type="caution">
    <text evidence="7">The sequence shown here is derived from an EMBL/GenBank/DDBJ whole genome shotgun (WGS) entry which is preliminary data.</text>
</comment>
<evidence type="ECO:0000256" key="1">
    <source>
        <dbReference type="ARBA" id="ARBA00022475"/>
    </source>
</evidence>
<keyword evidence="5" id="KW-0449">Lipoprotein</keyword>
<keyword evidence="3" id="KW-0472">Membrane</keyword>
<feature type="signal peptide" evidence="6">
    <location>
        <begin position="1"/>
        <end position="28"/>
    </location>
</feature>
<sequence>MTTISKRNTRKMLSGLALISVLGTTVLAGCSSDKSTDNAAASNNGGNGKAGSNFHAEGLPIVDKPVTLDVLTIRWGNMGDTFTKNTWLQELEKNSNVKINWQVISSSDWDAQKSVMLASGKMPDVIIGDLAFGDSDIVNNLSIFRPLDDYIDKYMPNLKAAMAEMPELKKLSTFPDGKIYSLPARLPSRPYSSVQPVINKEWLDKLGLKAPETLDELYTVLKAFKEKDPNGNGKADEIPYSDQKDLDMNLFAPFGITDMRGNHMVLKDGKPEYFPTSEAYKAAITWANKLYSEGLIDKETFTQDDTMLTAKRQNPDNALIGFSYQWTPDAVFGQWSKQYETIAPITGPDGKKYQIGDPNGMSIRRNEVLITTSNEHPEVAARWADQFYTGEASIQNFWGAIGTSIEKNADGTYTLMDPPDGTSADAWYWDSSLRDFGPKYVSPDFEKSIKLDPTSGDGLKLQLDSLGKEYVTQPFPDVMYTEEEYAELPTLITDIESYIKSTRAKWVTKGGIDQEWDAYVKKLNDMGLEKLIKIYNDAYDRYMNIK</sequence>
<feature type="chain" id="PRO_5045355659" evidence="6">
    <location>
        <begin position="29"/>
        <end position="546"/>
    </location>
</feature>
<keyword evidence="4" id="KW-0564">Palmitate</keyword>
<dbReference type="InterPro" id="IPR050490">
    <property type="entry name" value="Bact_solute-bd_prot1"/>
</dbReference>
<proteinExistence type="predicted"/>
<dbReference type="EMBL" id="BTCL01000019">
    <property type="protein sequence ID" value="GMK47362.1"/>
    <property type="molecule type" value="Genomic_DNA"/>
</dbReference>
<evidence type="ECO:0000256" key="4">
    <source>
        <dbReference type="ARBA" id="ARBA00023139"/>
    </source>
</evidence>
<evidence type="ECO:0000256" key="5">
    <source>
        <dbReference type="ARBA" id="ARBA00023288"/>
    </source>
</evidence>